<keyword evidence="9" id="KW-1185">Reference proteome</keyword>
<dbReference type="GO" id="GO:0004888">
    <property type="term" value="F:transmembrane signaling receptor activity"/>
    <property type="evidence" value="ECO:0007669"/>
    <property type="project" value="InterPro"/>
</dbReference>
<gene>
    <name evidence="8" type="ORF">INR99_15470</name>
</gene>
<sequence length="778" mass="84056">MSLSKRLALFLALINLVGMGVLFGLFARAGDDKSLLPYVLVAGGILLVTAIQLLVAHWLLRPLQGVRQTMIRLAEGGGDLTTRLPENGSEELADIGRGFNRFANALQATFREVQRDMEGLSLGLRELTVVTGQLVKDSHTQSDFAAASAAAVEEITVSITHIADNANDVDGVVAETQQLSGVSAEAVQRVADEVAQMSSRIHALGDTMNELGKRSQEIGSIVSVIQDIAEQTNLLALNAAIEAARAGEQGRGFAVVADEVRKLAERSAKATVEINERISKVSAETQQAVSTMAATAQGVSGSADRAEEARRAMLDIGDRMQHVYSSVREIAESTREQTAASTTMARSAEQINAMSQSSDSALQQAKRALEHLDGRARELMGAVGKFRLEDITVLHGWFAASGFRAVADIKARLNKIGHHWADMHSGKDVPGMLKKAVEENDLPTAAAIGGVKIQNWAGKGVFANLDNLAAEQQWARILPPVLDTMMQADGHYVAVPLGVARVNVLWVNAQLMRRVNVSRPPATWDEFFHVCDRLMNAGITPLAHSEVKWQVATLFEAVSLGLNGASWYLSAFSKLDQSALAGAQTVKALEIFRRLKPYCTPDPVGRDWNLVAADIINGRAAMQLMGDWVKGEFDTAGKQPGSDYLFWAAPTQNGEYSFAADTLTMFRQDDSARRAAQSDFVTLLMSHEGQIAYNKHKGSIPARTDIDLNQLDPYGQASAKDFALAASRNVLVPSWAHNMAVQDDMKKALIEVVYEFWNSDGMSATAAAAKLAATGARR</sequence>
<feature type="transmembrane region" description="Helical" evidence="5">
    <location>
        <begin position="7"/>
        <end position="29"/>
    </location>
</feature>
<dbReference type="GO" id="GO:0016020">
    <property type="term" value="C:membrane"/>
    <property type="evidence" value="ECO:0007669"/>
    <property type="project" value="UniProtKB-SubCell"/>
</dbReference>
<dbReference type="InterPro" id="IPR004089">
    <property type="entry name" value="MCPsignal_dom"/>
</dbReference>
<dbReference type="InterPro" id="IPR004090">
    <property type="entry name" value="Chemotax_Me-accpt_rcpt"/>
</dbReference>
<dbReference type="EMBL" id="JADFUA010000012">
    <property type="protein sequence ID" value="MBE9610738.1"/>
    <property type="molecule type" value="Genomic_DNA"/>
</dbReference>
<dbReference type="PRINTS" id="PR00260">
    <property type="entry name" value="CHEMTRNSDUCR"/>
</dbReference>
<dbReference type="AlphaFoldDB" id="A0A8J7K967"/>
<accession>A0A8J7K967</accession>
<evidence type="ECO:0000256" key="4">
    <source>
        <dbReference type="PROSITE-ProRule" id="PRU00284"/>
    </source>
</evidence>
<dbReference type="SMART" id="SM00283">
    <property type="entry name" value="MA"/>
    <property type="match status" value="1"/>
</dbReference>
<dbReference type="RefSeq" id="WP_194117283.1">
    <property type="nucleotide sequence ID" value="NZ_JADFUA010000012.1"/>
</dbReference>
<dbReference type="CDD" id="cd06225">
    <property type="entry name" value="HAMP"/>
    <property type="match status" value="1"/>
</dbReference>
<dbReference type="GO" id="GO:0007165">
    <property type="term" value="P:signal transduction"/>
    <property type="evidence" value="ECO:0007669"/>
    <property type="project" value="UniProtKB-KW"/>
</dbReference>
<evidence type="ECO:0000259" key="7">
    <source>
        <dbReference type="PROSITE" id="PS50885"/>
    </source>
</evidence>
<comment type="similarity">
    <text evidence="3">Belongs to the methyl-accepting chemotaxis (MCP) protein family.</text>
</comment>
<organism evidence="8 9">
    <name type="scientific">Chitinilyticum piscinae</name>
    <dbReference type="NCBI Taxonomy" id="2866724"/>
    <lineage>
        <taxon>Bacteria</taxon>
        <taxon>Pseudomonadati</taxon>
        <taxon>Pseudomonadota</taxon>
        <taxon>Betaproteobacteria</taxon>
        <taxon>Neisseriales</taxon>
        <taxon>Chitinibacteraceae</taxon>
        <taxon>Chitinilyticum</taxon>
    </lineage>
</organism>
<dbReference type="FunFam" id="1.10.287.950:FF:000001">
    <property type="entry name" value="Methyl-accepting chemotaxis sensory transducer"/>
    <property type="match status" value="1"/>
</dbReference>
<feature type="transmembrane region" description="Helical" evidence="5">
    <location>
        <begin position="35"/>
        <end position="60"/>
    </location>
</feature>
<dbReference type="Gene3D" id="3.40.190.10">
    <property type="entry name" value="Periplasmic binding protein-like II"/>
    <property type="match status" value="2"/>
</dbReference>
<dbReference type="SUPFAM" id="SSF53850">
    <property type="entry name" value="Periplasmic binding protein-like II"/>
    <property type="match status" value="1"/>
</dbReference>
<feature type="domain" description="Methyl-accepting transducer" evidence="6">
    <location>
        <begin position="116"/>
        <end position="352"/>
    </location>
</feature>
<evidence type="ECO:0000256" key="5">
    <source>
        <dbReference type="SAM" id="Phobius"/>
    </source>
</evidence>
<dbReference type="InterPro" id="IPR003660">
    <property type="entry name" value="HAMP_dom"/>
</dbReference>
<dbReference type="SUPFAM" id="SSF58104">
    <property type="entry name" value="Methyl-accepting chemotaxis protein (MCP) signaling domain"/>
    <property type="match status" value="1"/>
</dbReference>
<keyword evidence="5" id="KW-1133">Transmembrane helix</keyword>
<reference evidence="8 9" key="1">
    <citation type="submission" date="2020-10" db="EMBL/GenBank/DDBJ databases">
        <title>The genome sequence of Chitinilyticum litopenaei 4Y14.</title>
        <authorList>
            <person name="Liu Y."/>
        </authorList>
    </citation>
    <scope>NUCLEOTIDE SEQUENCE [LARGE SCALE GENOMIC DNA]</scope>
    <source>
        <strain evidence="8 9">4Y14</strain>
    </source>
</reference>
<keyword evidence="5" id="KW-0472">Membrane</keyword>
<keyword evidence="2 4" id="KW-0807">Transducer</keyword>
<dbReference type="CDD" id="cd11386">
    <property type="entry name" value="MCP_signal"/>
    <property type="match status" value="1"/>
</dbReference>
<dbReference type="GO" id="GO:0006935">
    <property type="term" value="P:chemotaxis"/>
    <property type="evidence" value="ECO:0007669"/>
    <property type="project" value="InterPro"/>
</dbReference>
<name>A0A8J7K967_9NEIS</name>
<dbReference type="PROSITE" id="PS50885">
    <property type="entry name" value="HAMP"/>
    <property type="match status" value="1"/>
</dbReference>
<dbReference type="Gene3D" id="1.10.287.950">
    <property type="entry name" value="Methyl-accepting chemotaxis protein"/>
    <property type="match status" value="1"/>
</dbReference>
<evidence type="ECO:0000259" key="6">
    <source>
        <dbReference type="PROSITE" id="PS50111"/>
    </source>
</evidence>
<dbReference type="Pfam" id="PF00672">
    <property type="entry name" value="HAMP"/>
    <property type="match status" value="1"/>
</dbReference>
<dbReference type="PANTHER" id="PTHR32089">
    <property type="entry name" value="METHYL-ACCEPTING CHEMOTAXIS PROTEIN MCPB"/>
    <property type="match status" value="1"/>
</dbReference>
<dbReference type="Proteomes" id="UP000604481">
    <property type="component" value="Unassembled WGS sequence"/>
</dbReference>
<dbReference type="PANTHER" id="PTHR32089:SF112">
    <property type="entry name" value="LYSOZYME-LIKE PROTEIN-RELATED"/>
    <property type="match status" value="1"/>
</dbReference>
<comment type="subcellular location">
    <subcellularLocation>
        <location evidence="1">Membrane</location>
    </subcellularLocation>
</comment>
<dbReference type="Pfam" id="PF13416">
    <property type="entry name" value="SBP_bac_8"/>
    <property type="match status" value="1"/>
</dbReference>
<feature type="domain" description="HAMP" evidence="7">
    <location>
        <begin position="57"/>
        <end position="111"/>
    </location>
</feature>
<keyword evidence="5" id="KW-0812">Transmembrane</keyword>
<evidence type="ECO:0000256" key="1">
    <source>
        <dbReference type="ARBA" id="ARBA00004370"/>
    </source>
</evidence>
<comment type="caution">
    <text evidence="8">The sequence shown here is derived from an EMBL/GenBank/DDBJ whole genome shotgun (WGS) entry which is preliminary data.</text>
</comment>
<dbReference type="SMART" id="SM00304">
    <property type="entry name" value="HAMP"/>
    <property type="match status" value="1"/>
</dbReference>
<dbReference type="InterPro" id="IPR006059">
    <property type="entry name" value="SBP"/>
</dbReference>
<proteinExistence type="inferred from homology"/>
<protein>
    <submittedName>
        <fullName evidence="8">Extracellular solute-binding protein</fullName>
    </submittedName>
</protein>
<dbReference type="PROSITE" id="PS50111">
    <property type="entry name" value="CHEMOTAXIS_TRANSDUC_2"/>
    <property type="match status" value="1"/>
</dbReference>
<evidence type="ECO:0000313" key="8">
    <source>
        <dbReference type="EMBL" id="MBE9610738.1"/>
    </source>
</evidence>
<evidence type="ECO:0000256" key="2">
    <source>
        <dbReference type="ARBA" id="ARBA00023224"/>
    </source>
</evidence>
<evidence type="ECO:0000313" key="9">
    <source>
        <dbReference type="Proteomes" id="UP000604481"/>
    </source>
</evidence>
<evidence type="ECO:0000256" key="3">
    <source>
        <dbReference type="ARBA" id="ARBA00029447"/>
    </source>
</evidence>
<dbReference type="Pfam" id="PF00015">
    <property type="entry name" value="MCPsignal"/>
    <property type="match status" value="1"/>
</dbReference>